<name>A0A9D5HUZ3_9CRYT</name>
<protein>
    <submittedName>
        <fullName evidence="3">Secreted protein of the alpha beta hydrolase superfamily</fullName>
    </submittedName>
</protein>
<keyword evidence="1" id="KW-0812">Transmembrane</keyword>
<accession>A0A9D5HUZ3</accession>
<sequence length="373" mass="42939">MNSRFGVYIIVLIYIQLILFHSVECCKFEERFADLDSGRTFYTINEGDSKKRIVFVHGLMGDSFHFSEWRCIFSYIGYQVLAYDLLGHGQTEWKLSGFFSQERFVAQLNDLLKNIGWVNEKNEAENKFSLLGVSMGGLISAKYALTYPSHLSNLILMCPPGMMSKDHFPSLYKLSRSEFVSLVKNIHNSKRAFRCGLKCAKKLGFVKMDKVPKEQKENVTEECHKSFSTYVKCGGEGSLFDRYSDFEDLSKHENSINIVFFWGINDHTVPLAPAVDFLSQHFNKTPIVVYPFLRHIPNYQLLSPALVTLDFLELNTTIGVPLGTVKNINYFYDNEVNIINGINFTFQGKKVEIKYNTENYTQEYLDFNITRSS</sequence>
<organism evidence="3">
    <name type="scientific">Cryptosporidium canis</name>
    <dbReference type="NCBI Taxonomy" id="195482"/>
    <lineage>
        <taxon>Eukaryota</taxon>
        <taxon>Sar</taxon>
        <taxon>Alveolata</taxon>
        <taxon>Apicomplexa</taxon>
        <taxon>Conoidasida</taxon>
        <taxon>Coccidia</taxon>
        <taxon>Eucoccidiorida</taxon>
        <taxon>Eimeriorina</taxon>
        <taxon>Cryptosporidiidae</taxon>
        <taxon>Cryptosporidium</taxon>
    </lineage>
</organism>
<evidence type="ECO:0000256" key="1">
    <source>
        <dbReference type="SAM" id="Phobius"/>
    </source>
</evidence>
<dbReference type="Gene3D" id="3.40.50.1820">
    <property type="entry name" value="alpha/beta hydrolase"/>
    <property type="match status" value="1"/>
</dbReference>
<dbReference type="InterPro" id="IPR029058">
    <property type="entry name" value="AB_hydrolase_fold"/>
</dbReference>
<dbReference type="PRINTS" id="PR00111">
    <property type="entry name" value="ABHYDROLASE"/>
</dbReference>
<keyword evidence="3" id="KW-0378">Hydrolase</keyword>
<keyword evidence="1" id="KW-1133">Transmembrane helix</keyword>
<dbReference type="Pfam" id="PF00561">
    <property type="entry name" value="Abhydrolase_1"/>
    <property type="match status" value="1"/>
</dbReference>
<dbReference type="EMBL" id="JAPCXC010000073">
    <property type="protein sequence ID" value="KAJ1606647.1"/>
    <property type="molecule type" value="Genomic_DNA"/>
</dbReference>
<evidence type="ECO:0000259" key="2">
    <source>
        <dbReference type="Pfam" id="PF00561"/>
    </source>
</evidence>
<keyword evidence="1" id="KW-0472">Membrane</keyword>
<dbReference type="SUPFAM" id="SSF53474">
    <property type="entry name" value="alpha/beta-Hydrolases"/>
    <property type="match status" value="1"/>
</dbReference>
<gene>
    <name evidence="3" type="ORF">OJ253_2658</name>
</gene>
<dbReference type="PANTHER" id="PTHR43689">
    <property type="entry name" value="HYDROLASE"/>
    <property type="match status" value="1"/>
</dbReference>
<comment type="caution">
    <text evidence="3">The sequence shown here is derived from an EMBL/GenBank/DDBJ whole genome shotgun (WGS) entry which is preliminary data.</text>
</comment>
<feature type="domain" description="AB hydrolase-1" evidence="2">
    <location>
        <begin position="52"/>
        <end position="289"/>
    </location>
</feature>
<feature type="transmembrane region" description="Helical" evidence="1">
    <location>
        <begin position="5"/>
        <end position="23"/>
    </location>
</feature>
<evidence type="ECO:0000313" key="3">
    <source>
        <dbReference type="EMBL" id="KAJ1606647.1"/>
    </source>
</evidence>
<dbReference type="AlphaFoldDB" id="A0A9D5HUZ3"/>
<dbReference type="Proteomes" id="UP001067231">
    <property type="component" value="Unassembled WGS sequence"/>
</dbReference>
<dbReference type="PANTHER" id="PTHR43689:SF8">
    <property type="entry name" value="ALPHA_BETA-HYDROLASES SUPERFAMILY PROTEIN"/>
    <property type="match status" value="1"/>
</dbReference>
<dbReference type="GO" id="GO:0016787">
    <property type="term" value="F:hydrolase activity"/>
    <property type="evidence" value="ECO:0007669"/>
    <property type="project" value="UniProtKB-KW"/>
</dbReference>
<proteinExistence type="predicted"/>
<reference evidence="3" key="1">
    <citation type="submission" date="2022-10" db="EMBL/GenBank/DDBJ databases">
        <title>Adaptive evolution leads to modifications in subtelomeric GC content in a zoonotic Cryptosporidium species.</title>
        <authorList>
            <person name="Li J."/>
            <person name="Feng Y."/>
            <person name="Xiao L."/>
        </authorList>
    </citation>
    <scope>NUCLEOTIDE SEQUENCE</scope>
    <source>
        <strain evidence="3">33844</strain>
    </source>
</reference>
<dbReference type="OrthoDB" id="408373at2759"/>
<dbReference type="InterPro" id="IPR000073">
    <property type="entry name" value="AB_hydrolase_1"/>
</dbReference>